<dbReference type="PANTHER" id="PTHR30363:SF44">
    <property type="entry name" value="AGA OPERON TRANSCRIPTIONAL REPRESSOR-RELATED"/>
    <property type="match status" value="1"/>
</dbReference>
<evidence type="ECO:0000256" key="1">
    <source>
        <dbReference type="ARBA" id="ARBA00023015"/>
    </source>
</evidence>
<dbReference type="SUPFAM" id="SSF100950">
    <property type="entry name" value="NagB/RpiA/CoA transferase-like"/>
    <property type="match status" value="1"/>
</dbReference>
<reference evidence="5 6" key="1">
    <citation type="journal article" date="2021" name="ISME Commun">
        <title>Automated analysis of genomic sequences facilitates high-throughput and comprehensive description of bacteria.</title>
        <authorList>
            <person name="Hitch T.C.A."/>
        </authorList>
    </citation>
    <scope>NUCLEOTIDE SEQUENCE [LARGE SCALE GENOMIC DNA]</scope>
    <source>
        <strain evidence="5 6">Sanger_109</strain>
    </source>
</reference>
<dbReference type="InterPro" id="IPR036388">
    <property type="entry name" value="WH-like_DNA-bd_sf"/>
</dbReference>
<dbReference type="GO" id="GO:0003677">
    <property type="term" value="F:DNA binding"/>
    <property type="evidence" value="ECO:0007669"/>
    <property type="project" value="UniProtKB-KW"/>
</dbReference>
<dbReference type="Gene3D" id="3.40.50.1360">
    <property type="match status" value="1"/>
</dbReference>
<accession>A0ABT2TKN7</accession>
<gene>
    <name evidence="5" type="ORF">OCV88_10575</name>
</gene>
<keyword evidence="2 5" id="KW-0238">DNA-binding</keyword>
<dbReference type="InterPro" id="IPR036390">
    <property type="entry name" value="WH_DNA-bd_sf"/>
</dbReference>
<keyword evidence="1" id="KW-0805">Transcription regulation</keyword>
<evidence type="ECO:0000313" key="5">
    <source>
        <dbReference type="EMBL" id="MCU6762772.1"/>
    </source>
</evidence>
<dbReference type="PROSITE" id="PS00894">
    <property type="entry name" value="HTH_DEOR_1"/>
    <property type="match status" value="1"/>
</dbReference>
<dbReference type="PROSITE" id="PS51000">
    <property type="entry name" value="HTH_DEOR_2"/>
    <property type="match status" value="1"/>
</dbReference>
<protein>
    <submittedName>
        <fullName evidence="5">DeoR/GlpR family DNA-binding transcription regulator</fullName>
    </submittedName>
</protein>
<dbReference type="InterPro" id="IPR018356">
    <property type="entry name" value="Tscrpt_reg_HTH_DeoR_CS"/>
</dbReference>
<dbReference type="EMBL" id="JAOQJQ010000004">
    <property type="protein sequence ID" value="MCU6762772.1"/>
    <property type="molecule type" value="Genomic_DNA"/>
</dbReference>
<dbReference type="InterPro" id="IPR014036">
    <property type="entry name" value="DeoR-like_C"/>
</dbReference>
<dbReference type="Pfam" id="PF08220">
    <property type="entry name" value="HTH_DeoR"/>
    <property type="match status" value="1"/>
</dbReference>
<dbReference type="RefSeq" id="WP_158425478.1">
    <property type="nucleotide sequence ID" value="NZ_JAOQJQ010000004.1"/>
</dbReference>
<dbReference type="Gene3D" id="1.10.10.10">
    <property type="entry name" value="Winged helix-like DNA-binding domain superfamily/Winged helix DNA-binding domain"/>
    <property type="match status" value="1"/>
</dbReference>
<keyword evidence="6" id="KW-1185">Reference proteome</keyword>
<dbReference type="InterPro" id="IPR001034">
    <property type="entry name" value="DeoR_HTH"/>
</dbReference>
<dbReference type="PRINTS" id="PR00037">
    <property type="entry name" value="HTHLACR"/>
</dbReference>
<comment type="caution">
    <text evidence="5">The sequence shown here is derived from an EMBL/GenBank/DDBJ whole genome shotgun (WGS) entry which is preliminary data.</text>
</comment>
<dbReference type="Pfam" id="PF00455">
    <property type="entry name" value="DeoRC"/>
    <property type="match status" value="1"/>
</dbReference>
<keyword evidence="3" id="KW-0804">Transcription</keyword>
<evidence type="ECO:0000259" key="4">
    <source>
        <dbReference type="PROSITE" id="PS51000"/>
    </source>
</evidence>
<evidence type="ECO:0000256" key="3">
    <source>
        <dbReference type="ARBA" id="ARBA00023163"/>
    </source>
</evidence>
<dbReference type="SUPFAM" id="SSF46785">
    <property type="entry name" value="Winged helix' DNA-binding domain"/>
    <property type="match status" value="1"/>
</dbReference>
<sequence length="262" mass="28716">MSNDNIFAEERKSGIVEYVNKYSKATVMELCDYFNVSPATIRNDLKDLSAAGLLSRVHGGAIANISVNFEPKVTEKQIQQMNEKKSIASAALNYIHEGDSIALDAGSTTFELATKLGVFKTLTVVTFDLNIATWLDQNTNVTIILAGGPVRKGFHYITGNLAINTIKDLHVDTAFMAANGISTDKGLTTPKIDTANIKKVIIENARKVVLLSDSRKLGAVSFVKFADISDIDYFITDFNARQEDIQKFEQADVKVELVSAEN</sequence>
<proteinExistence type="predicted"/>
<evidence type="ECO:0000256" key="2">
    <source>
        <dbReference type="ARBA" id="ARBA00023125"/>
    </source>
</evidence>
<evidence type="ECO:0000313" key="6">
    <source>
        <dbReference type="Proteomes" id="UP001652442"/>
    </source>
</evidence>
<name>A0ABT2TKN7_9FIRM</name>
<dbReference type="Proteomes" id="UP001652442">
    <property type="component" value="Unassembled WGS sequence"/>
</dbReference>
<organism evidence="5 6">
    <name type="scientific">Brotonthovivens ammoniilytica</name>
    <dbReference type="NCBI Taxonomy" id="2981725"/>
    <lineage>
        <taxon>Bacteria</taxon>
        <taxon>Bacillati</taxon>
        <taxon>Bacillota</taxon>
        <taxon>Clostridia</taxon>
        <taxon>Lachnospirales</taxon>
        <taxon>Lachnospiraceae</taxon>
        <taxon>Brotonthovivens</taxon>
    </lineage>
</organism>
<dbReference type="SMART" id="SM00420">
    <property type="entry name" value="HTH_DEOR"/>
    <property type="match status" value="1"/>
</dbReference>
<dbReference type="PANTHER" id="PTHR30363">
    <property type="entry name" value="HTH-TYPE TRANSCRIPTIONAL REGULATOR SRLR-RELATED"/>
    <property type="match status" value="1"/>
</dbReference>
<dbReference type="InterPro" id="IPR050313">
    <property type="entry name" value="Carb_Metab_HTH_regulators"/>
</dbReference>
<dbReference type="SMART" id="SM01134">
    <property type="entry name" value="DeoRC"/>
    <property type="match status" value="1"/>
</dbReference>
<feature type="domain" description="HTH deoR-type" evidence="4">
    <location>
        <begin position="8"/>
        <end position="63"/>
    </location>
</feature>
<dbReference type="InterPro" id="IPR037171">
    <property type="entry name" value="NagB/RpiA_transferase-like"/>
</dbReference>